<dbReference type="GO" id="GO:0006355">
    <property type="term" value="P:regulation of DNA-templated transcription"/>
    <property type="evidence" value="ECO:0007669"/>
    <property type="project" value="InterPro"/>
</dbReference>
<evidence type="ECO:0000259" key="1">
    <source>
        <dbReference type="SMART" id="SM00421"/>
    </source>
</evidence>
<dbReference type="GO" id="GO:0003677">
    <property type="term" value="F:DNA binding"/>
    <property type="evidence" value="ECO:0007669"/>
    <property type="project" value="InterPro"/>
</dbReference>
<reference evidence="2 3" key="1">
    <citation type="submission" date="2016-10" db="EMBL/GenBank/DDBJ databases">
        <authorList>
            <person name="de Groot N.N."/>
        </authorList>
    </citation>
    <scope>NUCLEOTIDE SEQUENCE [LARGE SCALE GENOMIC DNA]</scope>
    <source>
        <strain evidence="2 3">DSM 17925</strain>
    </source>
</reference>
<dbReference type="Gene3D" id="1.10.10.10">
    <property type="entry name" value="Winged helix-like DNA-binding domain superfamily/Winged helix DNA-binding domain"/>
    <property type="match status" value="1"/>
</dbReference>
<name>A0A1I0RLF6_9RHOB</name>
<dbReference type="InterPro" id="IPR016032">
    <property type="entry name" value="Sig_transdc_resp-reg_C-effctor"/>
</dbReference>
<sequence>MTALKADAFCAPISAYSSCLTRTVSDLTSDCVIVLDAKQQRMQFGTHPEGVGIELPRRITPHADTSHHSGRFAEIDLCAEMRERLAQYNVSDNDRHEWFGFGVTLADGTADEAYLRLDPCTDRVLVASFLSTIWRILREDVLQERQHNAEGPDESACDDALLWMISQKIGLGVMVMNAEGLMLRANAAAKAMLLSGDVLQRSSHGIIARDDLQSRLFRDAITECSHSDDPNFEKVVLLDSRQHGRRVPVTLARFRHEGKATDLVTVLLPTPPQSEAVFRVAKSFGLTKAEARIAALLQLGLSNKEVSKQAGLTEQSSSTYCKRVLSKMNVHSRAEIAQLLTWQSNCGGTG</sequence>
<dbReference type="AlphaFoldDB" id="A0A1I0RLF6"/>
<dbReference type="InterPro" id="IPR036388">
    <property type="entry name" value="WH-like_DNA-bd_sf"/>
</dbReference>
<protein>
    <submittedName>
        <fullName evidence="2">Regulatory protein, luxR family</fullName>
    </submittedName>
</protein>
<dbReference type="SMART" id="SM00421">
    <property type="entry name" value="HTH_LUXR"/>
    <property type="match status" value="1"/>
</dbReference>
<dbReference type="InterPro" id="IPR000792">
    <property type="entry name" value="Tscrpt_reg_LuxR_C"/>
</dbReference>
<proteinExistence type="predicted"/>
<dbReference type="SUPFAM" id="SSF46894">
    <property type="entry name" value="C-terminal effector domain of the bipartite response regulators"/>
    <property type="match status" value="1"/>
</dbReference>
<feature type="domain" description="HTH luxR-type" evidence="1">
    <location>
        <begin position="283"/>
        <end position="340"/>
    </location>
</feature>
<evidence type="ECO:0000313" key="3">
    <source>
        <dbReference type="Proteomes" id="UP000199167"/>
    </source>
</evidence>
<dbReference type="RefSeq" id="WP_165611852.1">
    <property type="nucleotide sequence ID" value="NZ_FOIZ01000002.1"/>
</dbReference>
<dbReference type="Pfam" id="PF00196">
    <property type="entry name" value="GerE"/>
    <property type="match status" value="1"/>
</dbReference>
<organism evidence="2 3">
    <name type="scientific">Cognatiyoonia koreensis</name>
    <dbReference type="NCBI Taxonomy" id="364200"/>
    <lineage>
        <taxon>Bacteria</taxon>
        <taxon>Pseudomonadati</taxon>
        <taxon>Pseudomonadota</taxon>
        <taxon>Alphaproteobacteria</taxon>
        <taxon>Rhodobacterales</taxon>
        <taxon>Paracoccaceae</taxon>
        <taxon>Cognatiyoonia</taxon>
    </lineage>
</organism>
<dbReference type="EMBL" id="FOIZ01000002">
    <property type="protein sequence ID" value="SEW41978.1"/>
    <property type="molecule type" value="Genomic_DNA"/>
</dbReference>
<keyword evidence="3" id="KW-1185">Reference proteome</keyword>
<dbReference type="Proteomes" id="UP000199167">
    <property type="component" value="Unassembled WGS sequence"/>
</dbReference>
<evidence type="ECO:0000313" key="2">
    <source>
        <dbReference type="EMBL" id="SEW41978.1"/>
    </source>
</evidence>
<accession>A0A1I0RLF6</accession>
<gene>
    <name evidence="2" type="ORF">SAMN04488515_2904</name>
</gene>
<dbReference type="STRING" id="364200.SAMN04488515_2904"/>